<dbReference type="EMBL" id="JAERQM010000004">
    <property type="protein sequence ID" value="MBU8544976.1"/>
    <property type="molecule type" value="Genomic_DNA"/>
</dbReference>
<evidence type="ECO:0000256" key="2">
    <source>
        <dbReference type="SAM" id="MobiDB-lite"/>
    </source>
</evidence>
<feature type="compositionally biased region" description="Basic and acidic residues" evidence="2">
    <location>
        <begin position="113"/>
        <end position="122"/>
    </location>
</feature>
<reference evidence="3 4" key="1">
    <citation type="submission" date="2021-01" db="EMBL/GenBank/DDBJ databases">
        <title>Roseomonas sp. nov, a bacterium isolated from an oil production mixture in Yumen Oilfield.</title>
        <authorList>
            <person name="Wu D."/>
        </authorList>
    </citation>
    <scope>NUCLEOTIDE SEQUENCE [LARGE SCALE GENOMIC DNA]</scope>
    <source>
        <strain evidence="3 4">ROY-5-3</strain>
    </source>
</reference>
<evidence type="ECO:0000313" key="3">
    <source>
        <dbReference type="EMBL" id="MBU8544976.1"/>
    </source>
</evidence>
<evidence type="ECO:0000256" key="1">
    <source>
        <dbReference type="SAM" id="Coils"/>
    </source>
</evidence>
<dbReference type="RefSeq" id="WP_216876670.1">
    <property type="nucleotide sequence ID" value="NZ_JAERQM010000004.1"/>
</dbReference>
<name>A0ABS6HBX1_9PROT</name>
<accession>A0ABS6HBX1</accession>
<sequence length="131" mass="13983">MMQPLIVAAQRLSEALRAENEALARLDLNSAAALALPKQQASDAFAAAFDAANRTNSKAVGPDRAKAEELAGRLRDLGAENRRLLERAIALQSRVIETIAGATRPAGPGTYGERGRQRDGRHQPLSISSRA</sequence>
<keyword evidence="1" id="KW-0175">Coiled coil</keyword>
<evidence type="ECO:0000313" key="4">
    <source>
        <dbReference type="Proteomes" id="UP000689967"/>
    </source>
</evidence>
<organism evidence="3 4">
    <name type="scientific">Falsiroseomonas oleicola</name>
    <dbReference type="NCBI Taxonomy" id="2801474"/>
    <lineage>
        <taxon>Bacteria</taxon>
        <taxon>Pseudomonadati</taxon>
        <taxon>Pseudomonadota</taxon>
        <taxon>Alphaproteobacteria</taxon>
        <taxon>Acetobacterales</taxon>
        <taxon>Roseomonadaceae</taxon>
        <taxon>Falsiroseomonas</taxon>
    </lineage>
</organism>
<gene>
    <name evidence="3" type="ORF">JJQ90_14750</name>
</gene>
<proteinExistence type="predicted"/>
<feature type="region of interest" description="Disordered" evidence="2">
    <location>
        <begin position="100"/>
        <end position="131"/>
    </location>
</feature>
<feature type="coiled-coil region" evidence="1">
    <location>
        <begin position="67"/>
        <end position="94"/>
    </location>
</feature>
<comment type="caution">
    <text evidence="3">The sequence shown here is derived from an EMBL/GenBank/DDBJ whole genome shotgun (WGS) entry which is preliminary data.</text>
</comment>
<keyword evidence="4" id="KW-1185">Reference proteome</keyword>
<evidence type="ECO:0008006" key="5">
    <source>
        <dbReference type="Google" id="ProtNLM"/>
    </source>
</evidence>
<dbReference type="Proteomes" id="UP000689967">
    <property type="component" value="Unassembled WGS sequence"/>
</dbReference>
<protein>
    <recommendedName>
        <fullName evidence="5">Flagellar basal-body protein FlbY</fullName>
    </recommendedName>
</protein>